<organism evidence="3 4">
    <name type="scientific">Lojkania enalia</name>
    <dbReference type="NCBI Taxonomy" id="147567"/>
    <lineage>
        <taxon>Eukaryota</taxon>
        <taxon>Fungi</taxon>
        <taxon>Dikarya</taxon>
        <taxon>Ascomycota</taxon>
        <taxon>Pezizomycotina</taxon>
        <taxon>Dothideomycetes</taxon>
        <taxon>Pleosporomycetidae</taxon>
        <taxon>Pleosporales</taxon>
        <taxon>Pleosporales incertae sedis</taxon>
        <taxon>Lojkania</taxon>
    </lineage>
</organism>
<feature type="region of interest" description="Disordered" evidence="2">
    <location>
        <begin position="27"/>
        <end position="49"/>
    </location>
</feature>
<dbReference type="OrthoDB" id="3783520at2759"/>
<dbReference type="Proteomes" id="UP000800093">
    <property type="component" value="Unassembled WGS sequence"/>
</dbReference>
<evidence type="ECO:0000313" key="4">
    <source>
        <dbReference type="Proteomes" id="UP000800093"/>
    </source>
</evidence>
<sequence>MKAALTLSPRTLSTNTSSIVIVYTLMPNQEDTQPGNSDSAKQTDGSEQWPPWIGECRERRIASRCRHDLHQSASPHTPWCPQCILQAAQVNFTQAQDSFLAEGAMSRLYPLRDASWNKARLRYTAAARRLENAHKGDQRRVCRERGWDKTHVSACSSAANKLLKLTHSANFVDYNSNSSEPYHAYPSITTEIPLVVDLGIRKDTAWWERPQAPDTKSKTSQSPHAKPRRSHKRHKGSLIMRKWIRERRTVYQAEEAQRRNREQRYITEAAIRRKHHLENNQYDPGFWDTPISAVIMRNHFQEVQQIRRMQERAARGGKLRSRLPRSSLSSVESVDDLDQMEVEIMRALDEAEEMEKLAKKVAGEVGYLYFVGIDEAKWKSDYMESNYALVERKRLQQIEATVGRVLTG</sequence>
<keyword evidence="4" id="KW-1185">Reference proteome</keyword>
<accession>A0A9P4KBG7</accession>
<reference evidence="4" key="1">
    <citation type="journal article" date="2020" name="Stud. Mycol.">
        <title>101 Dothideomycetes genomes: A test case for predicting lifestyles and emergence of pathogens.</title>
        <authorList>
            <person name="Haridas S."/>
            <person name="Albert R."/>
            <person name="Binder M."/>
            <person name="Bloem J."/>
            <person name="LaButti K."/>
            <person name="Salamov A."/>
            <person name="Andreopoulos B."/>
            <person name="Baker S."/>
            <person name="Barry K."/>
            <person name="Bills G."/>
            <person name="Bluhm B."/>
            <person name="Cannon C."/>
            <person name="Castanera R."/>
            <person name="Culley D."/>
            <person name="Daum C."/>
            <person name="Ezra D."/>
            <person name="Gonzalez J."/>
            <person name="Henrissat B."/>
            <person name="Kuo A."/>
            <person name="Liang C."/>
            <person name="Lipzen A."/>
            <person name="Lutzoni F."/>
            <person name="Magnuson J."/>
            <person name="Mondo S."/>
            <person name="Nolan M."/>
            <person name="Ohm R."/>
            <person name="Pangilinan J."/>
            <person name="Park H.-J."/>
            <person name="Ramirez L."/>
            <person name="Alfaro M."/>
            <person name="Sun H."/>
            <person name="Tritt A."/>
            <person name="Yoshinaga Y."/>
            <person name="Zwiers L.-H."/>
            <person name="Turgeon B."/>
            <person name="Goodwin S."/>
            <person name="Spatafora J."/>
            <person name="Crous P."/>
            <person name="Grigoriev I."/>
        </authorList>
    </citation>
    <scope>NUCLEOTIDE SEQUENCE [LARGE SCALE GENOMIC DNA]</scope>
    <source>
        <strain evidence="4">CBS 304.66</strain>
    </source>
</reference>
<proteinExistence type="predicted"/>
<protein>
    <submittedName>
        <fullName evidence="3">Uncharacterized protein</fullName>
    </submittedName>
</protein>
<feature type="compositionally biased region" description="Basic residues" evidence="2">
    <location>
        <begin position="225"/>
        <end position="236"/>
    </location>
</feature>
<evidence type="ECO:0000256" key="2">
    <source>
        <dbReference type="SAM" id="MobiDB-lite"/>
    </source>
</evidence>
<feature type="coiled-coil region" evidence="1">
    <location>
        <begin position="337"/>
        <end position="364"/>
    </location>
</feature>
<keyword evidence="1" id="KW-0175">Coiled coil</keyword>
<feature type="compositionally biased region" description="Polar residues" evidence="2">
    <location>
        <begin position="27"/>
        <end position="46"/>
    </location>
</feature>
<dbReference type="EMBL" id="ML986633">
    <property type="protein sequence ID" value="KAF2262999.1"/>
    <property type="molecule type" value="Genomic_DNA"/>
</dbReference>
<evidence type="ECO:0000313" key="3">
    <source>
        <dbReference type="EMBL" id="KAF2262999.1"/>
    </source>
</evidence>
<feature type="region of interest" description="Disordered" evidence="2">
    <location>
        <begin position="207"/>
        <end position="236"/>
    </location>
</feature>
<name>A0A9P4KBG7_9PLEO</name>
<dbReference type="AlphaFoldDB" id="A0A9P4KBG7"/>
<gene>
    <name evidence="3" type="ORF">CC78DRAFT_545375</name>
</gene>
<evidence type="ECO:0000256" key="1">
    <source>
        <dbReference type="SAM" id="Coils"/>
    </source>
</evidence>
<comment type="caution">
    <text evidence="3">The sequence shown here is derived from an EMBL/GenBank/DDBJ whole genome shotgun (WGS) entry which is preliminary data.</text>
</comment>